<evidence type="ECO:0000256" key="1">
    <source>
        <dbReference type="ARBA" id="ARBA00005656"/>
    </source>
</evidence>
<dbReference type="NCBIfam" id="NF006045">
    <property type="entry name" value="PRK08190.1"/>
    <property type="match status" value="1"/>
</dbReference>
<evidence type="ECO:0000313" key="6">
    <source>
        <dbReference type="EMBL" id="CDS84527.1"/>
    </source>
</evidence>
<reference evidence="8" key="3">
    <citation type="journal article" date="2018" name="Genome Biol.">
        <title>SKESA: strategic k-mer extension for scrupulous assemblies.</title>
        <authorList>
            <person name="Souvorov A."/>
            <person name="Agarwala R."/>
            <person name="Lipman D.J."/>
        </authorList>
    </citation>
    <scope>NUCLEOTIDE SEQUENCE</scope>
    <source>
        <strain evidence="8">HN1000</strain>
    </source>
</reference>
<dbReference type="GeneID" id="66353220"/>
<dbReference type="EMBL" id="FUPS01000003">
    <property type="protein sequence ID" value="SJS07657.1"/>
    <property type="molecule type" value="Genomic_DNA"/>
</dbReference>
<dbReference type="EC" id="2.3.1.19" evidence="6 7"/>
<feature type="domain" description="Phosphate acetyl/butaryl transferase" evidence="4">
    <location>
        <begin position="78"/>
        <end position="294"/>
    </location>
</feature>
<evidence type="ECO:0000313" key="12">
    <source>
        <dbReference type="Proteomes" id="UP000189137"/>
    </source>
</evidence>
<reference evidence="8" key="4">
    <citation type="submission" date="2021-06" db="EMBL/GenBank/DDBJ databases">
        <authorList>
            <consortium name="NCBI Pathogen Detection Project"/>
        </authorList>
    </citation>
    <scope>NUCLEOTIDE SEQUENCE</scope>
    <source>
        <strain evidence="8">HN1000</strain>
    </source>
</reference>
<dbReference type="EMBL" id="CAAJVP010000007">
    <property type="protein sequence ID" value="VHY06515.1"/>
    <property type="molecule type" value="Genomic_DNA"/>
</dbReference>
<dbReference type="Proteomes" id="UP000411588">
    <property type="component" value="Unassembled WGS sequence"/>
</dbReference>
<dbReference type="EMBL" id="LK932367">
    <property type="protein sequence ID" value="CDS84527.1"/>
    <property type="molecule type" value="Genomic_DNA"/>
</dbReference>
<dbReference type="GO" id="GO:0050182">
    <property type="term" value="F:phosphate butyryltransferase activity"/>
    <property type="evidence" value="ECO:0007669"/>
    <property type="project" value="UniProtKB-EC"/>
</dbReference>
<dbReference type="EMBL" id="CAADAN010000005">
    <property type="protein sequence ID" value="VFD31691.1"/>
    <property type="molecule type" value="Genomic_DNA"/>
</dbReference>
<evidence type="ECO:0000313" key="14">
    <source>
        <dbReference type="Proteomes" id="UP000411588"/>
    </source>
</evidence>
<dbReference type="InterPro" id="IPR012147">
    <property type="entry name" value="P_Ac_Bu_trans"/>
</dbReference>
<organism evidence="7">
    <name type="scientific">Clostridioides difficile</name>
    <name type="common">Peptoclostridium difficile</name>
    <dbReference type="NCBI Taxonomy" id="1496"/>
    <lineage>
        <taxon>Bacteria</taxon>
        <taxon>Bacillati</taxon>
        <taxon>Bacillota</taxon>
        <taxon>Clostridia</taxon>
        <taxon>Peptostreptococcales</taxon>
        <taxon>Peptostreptococcaceae</taxon>
        <taxon>Clostridioides</taxon>
    </lineage>
</organism>
<dbReference type="SUPFAM" id="SSF53659">
    <property type="entry name" value="Isocitrate/Isopropylmalate dehydrogenase-like"/>
    <property type="match status" value="1"/>
</dbReference>
<dbReference type="PANTHER" id="PTHR43356">
    <property type="entry name" value="PHOSPHATE ACETYLTRANSFERASE"/>
    <property type="match status" value="1"/>
</dbReference>
<gene>
    <name evidence="7" type="primary">ptb</name>
    <name evidence="9" type="synonym">pta_1</name>
    <name evidence="10" type="synonym">ptb_2</name>
    <name evidence="11" type="synonym">ptb_3</name>
    <name evidence="7" type="ORF">BN1095_430051</name>
    <name evidence="5" type="ORF">BN1096_300015</name>
    <name evidence="6" type="ORF">BN1097_310015</name>
    <name evidence="8" type="ORF">KRM00_001983</name>
    <name evidence="11" type="ORF">SAMEA1402366_01863</name>
    <name evidence="10" type="ORF">SAMEA1402399_01744</name>
    <name evidence="9" type="ORF">SAMEA3375112_01194</name>
</gene>
<dbReference type="RefSeq" id="WP_003436909.1">
    <property type="nucleotide sequence ID" value="NZ_AP031492.1"/>
</dbReference>
<keyword evidence="2 7" id="KW-0808">Transferase</keyword>
<dbReference type="GO" id="GO:0008959">
    <property type="term" value="F:phosphate acetyltransferase activity"/>
    <property type="evidence" value="ECO:0007669"/>
    <property type="project" value="UniProtKB-EC"/>
</dbReference>
<reference evidence="7" key="1">
    <citation type="submission" date="2014-07" db="EMBL/GenBank/DDBJ databases">
        <authorList>
            <person name="Monot Marc"/>
        </authorList>
    </citation>
    <scope>NUCLEOTIDE SEQUENCE</scope>
    <source>
        <strain evidence="7">7032989</strain>
        <strain evidence="6">7032994</strain>
    </source>
</reference>
<reference evidence="9 12" key="2">
    <citation type="submission" date="2017-02" db="EMBL/GenBank/DDBJ databases">
        <authorList>
            <consortium name="Pathogen Informatics"/>
        </authorList>
    </citation>
    <scope>NUCLEOTIDE SEQUENCE [LARGE SCALE GENOMIC DNA]</scope>
    <source>
        <strain evidence="14">clo34</strain>
        <strain evidence="10">Clo34</strain>
        <strain evidence="13">tl291</strain>
        <strain evidence="11">Tl291</strain>
        <strain evidence="9 12">VRECD0157</strain>
    </source>
</reference>
<dbReference type="AlphaFoldDB" id="A0A031WGI2"/>
<evidence type="ECO:0000313" key="7">
    <source>
        <dbReference type="EMBL" id="CDT31878.1"/>
    </source>
</evidence>
<evidence type="ECO:0000313" key="13">
    <source>
        <dbReference type="Proteomes" id="UP000372533"/>
    </source>
</evidence>
<keyword evidence="3 7" id="KW-0012">Acyltransferase</keyword>
<comment type="similarity">
    <text evidence="1">Belongs to the phosphate acetyltransferase and butyryltransferase family.</text>
</comment>
<evidence type="ECO:0000313" key="8">
    <source>
        <dbReference type="EMBL" id="HBH1542499.1"/>
    </source>
</evidence>
<dbReference type="Proteomes" id="UP000189137">
    <property type="component" value="Unassembled WGS sequence"/>
</dbReference>
<name>A0A031WGI2_CLODI</name>
<evidence type="ECO:0000313" key="11">
    <source>
        <dbReference type="EMBL" id="VHY06515.1"/>
    </source>
</evidence>
<dbReference type="Gene3D" id="3.40.718.10">
    <property type="entry name" value="Isopropylmalate Dehydrogenase"/>
    <property type="match status" value="1"/>
</dbReference>
<evidence type="ECO:0000313" key="9">
    <source>
        <dbReference type="EMBL" id="SJS07657.1"/>
    </source>
</evidence>
<dbReference type="Pfam" id="PF01515">
    <property type="entry name" value="PTA_PTB"/>
    <property type="match status" value="1"/>
</dbReference>
<dbReference type="Proteomes" id="UP000372533">
    <property type="component" value="Unassembled WGS sequence"/>
</dbReference>
<dbReference type="InterPro" id="IPR002505">
    <property type="entry name" value="PTA_PTB"/>
</dbReference>
<evidence type="ECO:0000256" key="2">
    <source>
        <dbReference type="ARBA" id="ARBA00022679"/>
    </source>
</evidence>
<protein>
    <submittedName>
        <fullName evidence="8 9">Phosphate acetyltransferase</fullName>
        <ecNumber evidence="9 10">2.3.1.8</ecNumber>
    </submittedName>
    <submittedName>
        <fullName evidence="6 7">Phosphate butyryltransferase</fullName>
        <ecNumber evidence="6 7">2.3.1.19</ecNumber>
    </submittedName>
</protein>
<accession>A0A031WGI2</accession>
<evidence type="ECO:0000313" key="10">
    <source>
        <dbReference type="EMBL" id="VFD31691.1"/>
    </source>
</evidence>
<dbReference type="Proteomes" id="UP000878956">
    <property type="component" value="Unassembled WGS sequence"/>
</dbReference>
<dbReference type="OMA" id="AYARPFI"/>
<proteinExistence type="inferred from homology"/>
<dbReference type="EMBL" id="DAEPXK010000018">
    <property type="protein sequence ID" value="HBH1542499.1"/>
    <property type="molecule type" value="Genomic_DNA"/>
</dbReference>
<evidence type="ECO:0000256" key="3">
    <source>
        <dbReference type="ARBA" id="ARBA00023315"/>
    </source>
</evidence>
<dbReference type="EMBL" id="LK932481">
    <property type="protein sequence ID" value="CDS84068.1"/>
    <property type="molecule type" value="Genomic_DNA"/>
</dbReference>
<dbReference type="InterPro" id="IPR050500">
    <property type="entry name" value="Phos_Acetyltrans/Butyryltrans"/>
</dbReference>
<evidence type="ECO:0000313" key="5">
    <source>
        <dbReference type="EMBL" id="CDS84068.1"/>
    </source>
</evidence>
<dbReference type="EC" id="2.3.1.8" evidence="9 10"/>
<dbReference type="PANTHER" id="PTHR43356:SF2">
    <property type="entry name" value="PHOSPHATE ACETYLTRANSFERASE"/>
    <property type="match status" value="1"/>
</dbReference>
<evidence type="ECO:0000259" key="4">
    <source>
        <dbReference type="Pfam" id="PF01515"/>
    </source>
</evidence>
<dbReference type="KEGG" id="pdf:CD630DERM_07150"/>
<dbReference type="PATRIC" id="fig|1496.1373.peg.3474"/>
<sequence length="303" mass="32699">MIKKLDDILEQLKGGEKIVLSVAAAHDKEVLMAIKDAVERNIITPILVGNEGKIREISKEIGFDLSGIKIVDKDDIKECAEIAVKLVSSKEADFVMKGLLDTSVILKEVLNKDYGLRTDSLLSHVMVYELEKYHKLLITTDGGMNIAPDYEQKAKILKNSIKAAKALGMETVKVACLAAKEKVNPKMQATVDADMLAKACKEGEFGENVIVEGPLAFDLAVSKEASEIKGFKSEVSGDVDIILVPTIEVGNGIGKAFTYMADSKSAGIIMGAKAPIVLVSRADSHESKLYSIAYGAIVAKNMK</sequence>
<dbReference type="PIRSF" id="PIRSF000428">
    <property type="entry name" value="P_Ac_trans"/>
    <property type="match status" value="1"/>
</dbReference>
<dbReference type="EMBL" id="LK933105">
    <property type="protein sequence ID" value="CDT31878.1"/>
    <property type="molecule type" value="Genomic_DNA"/>
</dbReference>